<name>A0AA35R4Z5_GEOBA</name>
<evidence type="ECO:0000313" key="1">
    <source>
        <dbReference type="EMBL" id="CAI8004136.1"/>
    </source>
</evidence>
<dbReference type="Proteomes" id="UP001174909">
    <property type="component" value="Unassembled WGS sequence"/>
</dbReference>
<dbReference type="EMBL" id="CASHTH010000550">
    <property type="protein sequence ID" value="CAI8004136.1"/>
    <property type="molecule type" value="Genomic_DNA"/>
</dbReference>
<comment type="caution">
    <text evidence="1">The sequence shown here is derived from an EMBL/GenBank/DDBJ whole genome shotgun (WGS) entry which is preliminary data.</text>
</comment>
<accession>A0AA35R4Z5</accession>
<proteinExistence type="predicted"/>
<feature type="non-terminal residue" evidence="1">
    <location>
        <position position="54"/>
    </location>
</feature>
<organism evidence="1 2">
    <name type="scientific">Geodia barretti</name>
    <name type="common">Barrett's horny sponge</name>
    <dbReference type="NCBI Taxonomy" id="519541"/>
    <lineage>
        <taxon>Eukaryota</taxon>
        <taxon>Metazoa</taxon>
        <taxon>Porifera</taxon>
        <taxon>Demospongiae</taxon>
        <taxon>Heteroscleromorpha</taxon>
        <taxon>Tetractinellida</taxon>
        <taxon>Astrophorina</taxon>
        <taxon>Geodiidae</taxon>
        <taxon>Geodia</taxon>
    </lineage>
</organism>
<dbReference type="AlphaFoldDB" id="A0AA35R4Z5"/>
<sequence>QAVIFVRHVISTAPNLFPVSLAAPLVSIVLYDCDPLDNFTWSAIATLCELGCME</sequence>
<keyword evidence="2" id="KW-1185">Reference proteome</keyword>
<reference evidence="1" key="1">
    <citation type="submission" date="2023-03" db="EMBL/GenBank/DDBJ databases">
        <authorList>
            <person name="Steffen K."/>
            <person name="Cardenas P."/>
        </authorList>
    </citation>
    <scope>NUCLEOTIDE SEQUENCE</scope>
</reference>
<protein>
    <submittedName>
        <fullName evidence="1">Uncharacterized protein</fullName>
    </submittedName>
</protein>
<gene>
    <name evidence="1" type="ORF">GBAR_LOCUS3838</name>
</gene>
<evidence type="ECO:0000313" key="2">
    <source>
        <dbReference type="Proteomes" id="UP001174909"/>
    </source>
</evidence>